<gene>
    <name evidence="3" type="ORF">QVD17_38496</name>
</gene>
<keyword evidence="1" id="KW-0560">Oxidoreductase</keyword>
<sequence>MVCIWAGDGIVVKGQAYGISSIRVDGNDALAIYNAVRNARQIAINEQRPILIEAMTYRVSHHSTSDDSTKYRSTDEIEHWKTMHSPVTRFLKWLERKGWWSDSEEAKLHVEAKKEVKQAIDEAEREEMPPLGDMFTDVYDELPSNLMEQEISLRETIQRHPNDFPKNMPI</sequence>
<evidence type="ECO:0000313" key="3">
    <source>
        <dbReference type="EMBL" id="KAK1406887.1"/>
    </source>
</evidence>
<dbReference type="Proteomes" id="UP001229421">
    <property type="component" value="Unassembled WGS sequence"/>
</dbReference>
<dbReference type="PANTHER" id="PTHR43380">
    <property type="entry name" value="2-OXOISOVALERATE DEHYDROGENASE SUBUNIT ALPHA, MITOCHONDRIAL"/>
    <property type="match status" value="1"/>
</dbReference>
<dbReference type="InterPro" id="IPR001017">
    <property type="entry name" value="DH_E1"/>
</dbReference>
<evidence type="ECO:0000259" key="2">
    <source>
        <dbReference type="Pfam" id="PF00676"/>
    </source>
</evidence>
<protein>
    <recommendedName>
        <fullName evidence="2">Dehydrogenase E1 component domain-containing protein</fullName>
    </recommendedName>
</protein>
<comment type="caution">
    <text evidence="3">The sequence shown here is derived from an EMBL/GenBank/DDBJ whole genome shotgun (WGS) entry which is preliminary data.</text>
</comment>
<dbReference type="Pfam" id="PF00676">
    <property type="entry name" value="E1_dh"/>
    <property type="match status" value="1"/>
</dbReference>
<name>A0AAD8JQP4_TARER</name>
<dbReference type="GO" id="GO:0009083">
    <property type="term" value="P:branched-chain amino acid catabolic process"/>
    <property type="evidence" value="ECO:0007669"/>
    <property type="project" value="TreeGrafter"/>
</dbReference>
<dbReference type="AlphaFoldDB" id="A0AAD8JQP4"/>
<organism evidence="3 4">
    <name type="scientific">Tagetes erecta</name>
    <name type="common">African marigold</name>
    <dbReference type="NCBI Taxonomy" id="13708"/>
    <lineage>
        <taxon>Eukaryota</taxon>
        <taxon>Viridiplantae</taxon>
        <taxon>Streptophyta</taxon>
        <taxon>Embryophyta</taxon>
        <taxon>Tracheophyta</taxon>
        <taxon>Spermatophyta</taxon>
        <taxon>Magnoliopsida</taxon>
        <taxon>eudicotyledons</taxon>
        <taxon>Gunneridae</taxon>
        <taxon>Pentapetalae</taxon>
        <taxon>asterids</taxon>
        <taxon>campanulids</taxon>
        <taxon>Asterales</taxon>
        <taxon>Asteraceae</taxon>
        <taxon>Asteroideae</taxon>
        <taxon>Heliantheae alliance</taxon>
        <taxon>Tageteae</taxon>
        <taxon>Tagetes</taxon>
    </lineage>
</organism>
<keyword evidence="4" id="KW-1185">Reference proteome</keyword>
<evidence type="ECO:0000313" key="4">
    <source>
        <dbReference type="Proteomes" id="UP001229421"/>
    </source>
</evidence>
<dbReference type="InterPro" id="IPR050771">
    <property type="entry name" value="Alpha-ketoacid_DH_E1_comp"/>
</dbReference>
<proteinExistence type="predicted"/>
<dbReference type="InterPro" id="IPR029061">
    <property type="entry name" value="THDP-binding"/>
</dbReference>
<dbReference type="SUPFAM" id="SSF52518">
    <property type="entry name" value="Thiamin diphosphate-binding fold (THDP-binding)"/>
    <property type="match status" value="1"/>
</dbReference>
<reference evidence="3" key="1">
    <citation type="journal article" date="2023" name="bioRxiv">
        <title>Improved chromosome-level genome assembly for marigold (Tagetes erecta).</title>
        <authorList>
            <person name="Jiang F."/>
            <person name="Yuan L."/>
            <person name="Wang S."/>
            <person name="Wang H."/>
            <person name="Xu D."/>
            <person name="Wang A."/>
            <person name="Fan W."/>
        </authorList>
    </citation>
    <scope>NUCLEOTIDE SEQUENCE</scope>
    <source>
        <strain evidence="3">WSJ</strain>
        <tissue evidence="3">Leaf</tissue>
    </source>
</reference>
<dbReference type="Gene3D" id="3.40.50.970">
    <property type="match status" value="1"/>
</dbReference>
<dbReference type="EMBL" id="JAUHHV010000011">
    <property type="protein sequence ID" value="KAK1406887.1"/>
    <property type="molecule type" value="Genomic_DNA"/>
</dbReference>
<dbReference type="PANTHER" id="PTHR43380:SF11">
    <property type="entry name" value="2-OXOISOVALERATE DEHYDROGENASE SUBUNIT ALPHA 2, MITOCHONDRIAL"/>
    <property type="match status" value="1"/>
</dbReference>
<evidence type="ECO:0000256" key="1">
    <source>
        <dbReference type="ARBA" id="ARBA00023002"/>
    </source>
</evidence>
<feature type="domain" description="Dehydrogenase E1 component" evidence="2">
    <location>
        <begin position="8"/>
        <end position="129"/>
    </location>
</feature>
<dbReference type="GO" id="GO:0016624">
    <property type="term" value="F:oxidoreductase activity, acting on the aldehyde or oxo group of donors, disulfide as acceptor"/>
    <property type="evidence" value="ECO:0007669"/>
    <property type="project" value="InterPro"/>
</dbReference>
<accession>A0AAD8JQP4</accession>